<accession>A0A816B173</accession>
<sequence>MFFTATSAQTTLTPTSLSSPCPDSLILCGNTICYTPTTQICTDTNQIIQCIRVCGNQCYSPPYQACVNNVTMCNIPNNSPYYGYGYQASLAQSCNGTCYDSTSQKCNNSIIQCISNCGSKCYNPSAQQCFNGTLCSVQQSICTVKYDSWGMVYNPSSLQCYDPSNQVCINSSLCSYPSRVCNGQCLLDTHCASTMPLHVPLRIIPCTIRTGTVRLQPNRVTEPATIRRHRHENPCTVKYDTSGVQFNPPWLQCYNPSYQQCFNNTLCARLPGFCNGKCLGLNQVCVKNMTICNVTGWYGNYGVNQIQLCQAVCYNTASEQCVDGHITSRFSSTLSPESVVTEASNSLEYGSSWLSRIVCYYLWHMANIQMVAN</sequence>
<dbReference type="EMBL" id="CAJNOR010006820">
    <property type="protein sequence ID" value="CAF1604169.1"/>
    <property type="molecule type" value="Genomic_DNA"/>
</dbReference>
<gene>
    <name evidence="1" type="ORF">XAT740_LOCUS48073</name>
</gene>
<protein>
    <submittedName>
        <fullName evidence="1">Uncharacterized protein</fullName>
    </submittedName>
</protein>
<dbReference type="AlphaFoldDB" id="A0A816B173"/>
<proteinExistence type="predicted"/>
<dbReference type="Proteomes" id="UP000663828">
    <property type="component" value="Unassembled WGS sequence"/>
</dbReference>
<comment type="caution">
    <text evidence="1">The sequence shown here is derived from an EMBL/GenBank/DDBJ whole genome shotgun (WGS) entry which is preliminary data.</text>
</comment>
<name>A0A816B173_ADIRI</name>
<evidence type="ECO:0000313" key="1">
    <source>
        <dbReference type="EMBL" id="CAF1604169.1"/>
    </source>
</evidence>
<reference evidence="1" key="1">
    <citation type="submission" date="2021-02" db="EMBL/GenBank/DDBJ databases">
        <authorList>
            <person name="Nowell W R."/>
        </authorList>
    </citation>
    <scope>NUCLEOTIDE SEQUENCE</scope>
</reference>
<keyword evidence="2" id="KW-1185">Reference proteome</keyword>
<organism evidence="1 2">
    <name type="scientific">Adineta ricciae</name>
    <name type="common">Rotifer</name>
    <dbReference type="NCBI Taxonomy" id="249248"/>
    <lineage>
        <taxon>Eukaryota</taxon>
        <taxon>Metazoa</taxon>
        <taxon>Spiralia</taxon>
        <taxon>Gnathifera</taxon>
        <taxon>Rotifera</taxon>
        <taxon>Eurotatoria</taxon>
        <taxon>Bdelloidea</taxon>
        <taxon>Adinetida</taxon>
        <taxon>Adinetidae</taxon>
        <taxon>Adineta</taxon>
    </lineage>
</organism>
<evidence type="ECO:0000313" key="2">
    <source>
        <dbReference type="Proteomes" id="UP000663828"/>
    </source>
</evidence>